<proteinExistence type="predicted"/>
<evidence type="ECO:0000256" key="6">
    <source>
        <dbReference type="SAM" id="MobiDB-lite"/>
    </source>
</evidence>
<dbReference type="Gene3D" id="3.40.50.300">
    <property type="entry name" value="P-loop containing nucleotide triphosphate hydrolases"/>
    <property type="match status" value="1"/>
</dbReference>
<evidence type="ECO:0000259" key="7">
    <source>
        <dbReference type="Pfam" id="PF12696"/>
    </source>
</evidence>
<comment type="caution">
    <text evidence="8">The sequence shown here is derived from an EMBL/GenBank/DDBJ whole genome shotgun (WGS) entry which is preliminary data.</text>
</comment>
<dbReference type="SUPFAM" id="SSF52540">
    <property type="entry name" value="P-loop containing nucleoside triphosphate hydrolases"/>
    <property type="match status" value="1"/>
</dbReference>
<evidence type="ECO:0000256" key="4">
    <source>
        <dbReference type="ARBA" id="ARBA00022989"/>
    </source>
</evidence>
<accession>A0ABQ2BGK4</accession>
<sequence>MIKLVNRKDQLKSSLVFDEFPTIYFNNIDSLIATARSNKVATTLAVQDFSQLKKDYGGEQADVIIGIVGNIISGQVTGDTAKKLSETFGKIMQDRQSMSINSSDTSTTKSTQLDHAIPASKIASLSSGEFVGIVADNPEEKIKLKVFHSEIQNDHAAIKAEEDGYKPIPVVANVSDEDVKENYKRIKQDIEELFAKELGLISEKEDKRNSIILKADDNEQSSNEGPASQSISL</sequence>
<organism evidence="8 9">
    <name type="scientific">Pedobacter mendelii</name>
    <dbReference type="NCBI Taxonomy" id="1908240"/>
    <lineage>
        <taxon>Bacteria</taxon>
        <taxon>Pseudomonadati</taxon>
        <taxon>Bacteroidota</taxon>
        <taxon>Sphingobacteriia</taxon>
        <taxon>Sphingobacteriales</taxon>
        <taxon>Sphingobacteriaceae</taxon>
        <taxon>Pedobacter</taxon>
    </lineage>
</organism>
<evidence type="ECO:0000256" key="1">
    <source>
        <dbReference type="ARBA" id="ARBA00004651"/>
    </source>
</evidence>
<name>A0ABQ2BGK4_9SPHI</name>
<evidence type="ECO:0000256" key="3">
    <source>
        <dbReference type="ARBA" id="ARBA00022692"/>
    </source>
</evidence>
<dbReference type="Proteomes" id="UP000645390">
    <property type="component" value="Unassembled WGS sequence"/>
</dbReference>
<keyword evidence="2" id="KW-1003">Cell membrane</keyword>
<dbReference type="InterPro" id="IPR051539">
    <property type="entry name" value="T4SS-coupling_protein"/>
</dbReference>
<keyword evidence="5" id="KW-0472">Membrane</keyword>
<dbReference type="PANTHER" id="PTHR37937">
    <property type="entry name" value="CONJUGATIVE TRANSFER: DNA TRANSPORT"/>
    <property type="match status" value="1"/>
</dbReference>
<dbReference type="CDD" id="cd01127">
    <property type="entry name" value="TrwB_TraG_TraD_VirD4"/>
    <property type="match status" value="1"/>
</dbReference>
<dbReference type="InterPro" id="IPR032689">
    <property type="entry name" value="TraG-D_C"/>
</dbReference>
<evidence type="ECO:0000256" key="2">
    <source>
        <dbReference type="ARBA" id="ARBA00022475"/>
    </source>
</evidence>
<dbReference type="InterPro" id="IPR027417">
    <property type="entry name" value="P-loop_NTPase"/>
</dbReference>
<comment type="subcellular location">
    <subcellularLocation>
        <location evidence="1">Cell membrane</location>
        <topology evidence="1">Multi-pass membrane protein</topology>
    </subcellularLocation>
</comment>
<dbReference type="Pfam" id="PF12696">
    <property type="entry name" value="TraG-D_C"/>
    <property type="match status" value="1"/>
</dbReference>
<dbReference type="PANTHER" id="PTHR37937:SF1">
    <property type="entry name" value="CONJUGATIVE TRANSFER: DNA TRANSPORT"/>
    <property type="match status" value="1"/>
</dbReference>
<gene>
    <name evidence="8" type="ORF">GCM10008119_16180</name>
</gene>
<dbReference type="EMBL" id="BMDJ01000004">
    <property type="protein sequence ID" value="GGI25143.1"/>
    <property type="molecule type" value="Genomic_DNA"/>
</dbReference>
<keyword evidence="9" id="KW-1185">Reference proteome</keyword>
<feature type="compositionally biased region" description="Polar residues" evidence="6">
    <location>
        <begin position="220"/>
        <end position="233"/>
    </location>
</feature>
<keyword evidence="4" id="KW-1133">Transmembrane helix</keyword>
<evidence type="ECO:0000256" key="5">
    <source>
        <dbReference type="ARBA" id="ARBA00023136"/>
    </source>
</evidence>
<feature type="region of interest" description="Disordered" evidence="6">
    <location>
        <begin position="212"/>
        <end position="233"/>
    </location>
</feature>
<keyword evidence="3" id="KW-0812">Transmembrane</keyword>
<evidence type="ECO:0000313" key="9">
    <source>
        <dbReference type="Proteomes" id="UP000645390"/>
    </source>
</evidence>
<protein>
    <recommendedName>
        <fullName evidence="7">TraD/TraG TraM recognition site domain-containing protein</fullName>
    </recommendedName>
</protein>
<reference evidence="9" key="1">
    <citation type="journal article" date="2019" name="Int. J. Syst. Evol. Microbiol.">
        <title>The Global Catalogue of Microorganisms (GCM) 10K type strain sequencing project: providing services to taxonomists for standard genome sequencing and annotation.</title>
        <authorList>
            <consortium name="The Broad Institute Genomics Platform"/>
            <consortium name="The Broad Institute Genome Sequencing Center for Infectious Disease"/>
            <person name="Wu L."/>
            <person name="Ma J."/>
        </authorList>
    </citation>
    <scope>NUCLEOTIDE SEQUENCE [LARGE SCALE GENOMIC DNA]</scope>
    <source>
        <strain evidence="9">CCM 8939</strain>
    </source>
</reference>
<evidence type="ECO:0000313" key="8">
    <source>
        <dbReference type="EMBL" id="GGI25143.1"/>
    </source>
</evidence>
<feature type="domain" description="TraD/TraG TraM recognition site" evidence="7">
    <location>
        <begin position="15"/>
        <end position="125"/>
    </location>
</feature>